<keyword evidence="1" id="KW-0812">Transmembrane</keyword>
<evidence type="ECO:0000256" key="1">
    <source>
        <dbReference type="SAM" id="Phobius"/>
    </source>
</evidence>
<name>A0A855X7F6_9BACT</name>
<protein>
    <submittedName>
        <fullName evidence="2">Uncharacterized protein</fullName>
    </submittedName>
</protein>
<keyword evidence="1" id="KW-1133">Transmembrane helix</keyword>
<dbReference type="Proteomes" id="UP000250918">
    <property type="component" value="Unassembled WGS sequence"/>
</dbReference>
<accession>A0A855X7F6</accession>
<reference evidence="2 3" key="1">
    <citation type="journal article" date="2018" name="ISME J.">
        <title>A methanotrophic archaeon couples anaerobic oxidation of methane to Fe(III) reduction.</title>
        <authorList>
            <person name="Cai C."/>
            <person name="Leu A.O."/>
            <person name="Xie G.J."/>
            <person name="Guo J."/>
            <person name="Feng Y."/>
            <person name="Zhao J.X."/>
            <person name="Tyson G.W."/>
            <person name="Yuan Z."/>
            <person name="Hu S."/>
        </authorList>
    </citation>
    <scope>NUCLEOTIDE SEQUENCE [LARGE SCALE GENOMIC DNA]</scope>
    <source>
        <strain evidence="2">FeB_12</strain>
    </source>
</reference>
<gene>
    <name evidence="2" type="ORF">C3F09_04960</name>
</gene>
<feature type="transmembrane region" description="Helical" evidence="1">
    <location>
        <begin position="20"/>
        <end position="41"/>
    </location>
</feature>
<dbReference type="AlphaFoldDB" id="A0A855X7F6"/>
<dbReference type="EMBL" id="PQAP01000050">
    <property type="protein sequence ID" value="PWB73658.1"/>
    <property type="molecule type" value="Genomic_DNA"/>
</dbReference>
<evidence type="ECO:0000313" key="2">
    <source>
        <dbReference type="EMBL" id="PWB73658.1"/>
    </source>
</evidence>
<organism evidence="2 3">
    <name type="scientific">candidate division GN15 bacterium</name>
    <dbReference type="NCBI Taxonomy" id="2072418"/>
    <lineage>
        <taxon>Bacteria</taxon>
        <taxon>candidate division GN15</taxon>
    </lineage>
</organism>
<sequence>MAQEPASYSPSGYEKRDVNIRLIVLVTVVCVAVIVASLFWIKSFFTRVTEETVYQMVLKPGSLTLKELRAHEDQALSTYQIIDRSKGIYQIPIDSAMAILARERARGPVSR</sequence>
<evidence type="ECO:0000313" key="3">
    <source>
        <dbReference type="Proteomes" id="UP000250918"/>
    </source>
</evidence>
<comment type="caution">
    <text evidence="2">The sequence shown here is derived from an EMBL/GenBank/DDBJ whole genome shotgun (WGS) entry which is preliminary data.</text>
</comment>
<keyword evidence="1" id="KW-0472">Membrane</keyword>
<proteinExistence type="predicted"/>